<proteinExistence type="predicted"/>
<comment type="caution">
    <text evidence="6">The sequence shown here is derived from an EMBL/GenBank/DDBJ whole genome shotgun (WGS) entry which is preliminary data.</text>
</comment>
<gene>
    <name evidence="6" type="ORF">WJX81_000507</name>
</gene>
<organism evidence="6 7">
    <name type="scientific">Elliptochloris bilobata</name>
    <dbReference type="NCBI Taxonomy" id="381761"/>
    <lineage>
        <taxon>Eukaryota</taxon>
        <taxon>Viridiplantae</taxon>
        <taxon>Chlorophyta</taxon>
        <taxon>core chlorophytes</taxon>
        <taxon>Trebouxiophyceae</taxon>
        <taxon>Trebouxiophyceae incertae sedis</taxon>
        <taxon>Elliptochloris clade</taxon>
        <taxon>Elliptochloris</taxon>
    </lineage>
</organism>
<evidence type="ECO:0000256" key="4">
    <source>
        <dbReference type="ARBA" id="ARBA00023136"/>
    </source>
</evidence>
<evidence type="ECO:0000256" key="5">
    <source>
        <dbReference type="SAM" id="Phobius"/>
    </source>
</evidence>
<dbReference type="InterPro" id="IPR006838">
    <property type="entry name" value="ADTRP_AIG1"/>
</dbReference>
<accession>A0AAW1S078</accession>
<keyword evidence="7" id="KW-1185">Reference proteome</keyword>
<evidence type="ECO:0000313" key="6">
    <source>
        <dbReference type="EMBL" id="KAK9839410.1"/>
    </source>
</evidence>
<evidence type="ECO:0000256" key="3">
    <source>
        <dbReference type="ARBA" id="ARBA00022989"/>
    </source>
</evidence>
<feature type="transmembrane region" description="Helical" evidence="5">
    <location>
        <begin position="118"/>
        <end position="139"/>
    </location>
</feature>
<dbReference type="GO" id="GO:0012505">
    <property type="term" value="C:endomembrane system"/>
    <property type="evidence" value="ECO:0007669"/>
    <property type="project" value="UniProtKB-SubCell"/>
</dbReference>
<feature type="transmembrane region" description="Helical" evidence="5">
    <location>
        <begin position="79"/>
        <end position="98"/>
    </location>
</feature>
<dbReference type="PANTHER" id="PTHR10989">
    <property type="entry name" value="ANDROGEN-INDUCED PROTEIN 1-RELATED"/>
    <property type="match status" value="1"/>
</dbReference>
<keyword evidence="3 5" id="KW-1133">Transmembrane helix</keyword>
<dbReference type="EMBL" id="JALJOU010000016">
    <property type="protein sequence ID" value="KAK9839410.1"/>
    <property type="molecule type" value="Genomic_DNA"/>
</dbReference>
<dbReference type="GO" id="GO:0016020">
    <property type="term" value="C:membrane"/>
    <property type="evidence" value="ECO:0007669"/>
    <property type="project" value="InterPro"/>
</dbReference>
<feature type="transmembrane region" description="Helical" evidence="5">
    <location>
        <begin position="182"/>
        <end position="202"/>
    </location>
</feature>
<keyword evidence="2 5" id="KW-0812">Transmembrane</keyword>
<feature type="transmembrane region" description="Helical" evidence="5">
    <location>
        <begin position="46"/>
        <end position="67"/>
    </location>
</feature>
<dbReference type="Proteomes" id="UP001445335">
    <property type="component" value="Unassembled WGS sequence"/>
</dbReference>
<keyword evidence="4 5" id="KW-0472">Membrane</keyword>
<feature type="transmembrane region" description="Helical" evidence="5">
    <location>
        <begin position="151"/>
        <end position="170"/>
    </location>
</feature>
<reference evidence="6 7" key="1">
    <citation type="journal article" date="2024" name="Nat. Commun.">
        <title>Phylogenomics reveals the evolutionary origins of lichenization in chlorophyte algae.</title>
        <authorList>
            <person name="Puginier C."/>
            <person name="Libourel C."/>
            <person name="Otte J."/>
            <person name="Skaloud P."/>
            <person name="Haon M."/>
            <person name="Grisel S."/>
            <person name="Petersen M."/>
            <person name="Berrin J.G."/>
            <person name="Delaux P.M."/>
            <person name="Dal Grande F."/>
            <person name="Keller J."/>
        </authorList>
    </citation>
    <scope>NUCLEOTIDE SEQUENCE [LARGE SCALE GENOMIC DNA]</scope>
    <source>
        <strain evidence="6 7">SAG 245.80</strain>
    </source>
</reference>
<dbReference type="PANTHER" id="PTHR10989:SF16">
    <property type="entry name" value="AT02829P-RELATED"/>
    <property type="match status" value="1"/>
</dbReference>
<sequence>MRLQVPSTVHFALLAWHLFVWTWHFLSPLAKNLPGAVGFGWFFRYLTFFSYTLQLVQLIVCCVAVVLPASKLREAVTHFADDLSCSVFGLANAVTIMFHVLQWTTRDVVEGGDVERPFWLGASVHIFNAVTAWLDLLLGAPRSFSARARQMSTAFTLVYTQWILVCRVANNEFPYPFMNKLPFPQGFFFVSTSATLLLYGFFMDEQR</sequence>
<evidence type="ECO:0000256" key="2">
    <source>
        <dbReference type="ARBA" id="ARBA00022692"/>
    </source>
</evidence>
<name>A0AAW1S078_9CHLO</name>
<protein>
    <submittedName>
        <fullName evidence="6">Uncharacterized protein</fullName>
    </submittedName>
</protein>
<dbReference type="Pfam" id="PF04750">
    <property type="entry name" value="Far-17a_AIG1"/>
    <property type="match status" value="1"/>
</dbReference>
<feature type="transmembrane region" description="Helical" evidence="5">
    <location>
        <begin position="7"/>
        <end position="26"/>
    </location>
</feature>
<evidence type="ECO:0000313" key="7">
    <source>
        <dbReference type="Proteomes" id="UP001445335"/>
    </source>
</evidence>
<evidence type="ECO:0000256" key="1">
    <source>
        <dbReference type="ARBA" id="ARBA00004127"/>
    </source>
</evidence>
<comment type="subcellular location">
    <subcellularLocation>
        <location evidence="1">Endomembrane system</location>
        <topology evidence="1">Multi-pass membrane protein</topology>
    </subcellularLocation>
</comment>
<dbReference type="AlphaFoldDB" id="A0AAW1S078"/>